<gene>
    <name evidence="2" type="ORF">PoB_006110100</name>
</gene>
<proteinExistence type="predicted"/>
<name>A0AAV4CRW5_9GAST</name>
<sequence length="66" mass="7248">MSTKQQHLQKTHTYRSAAAGDGNSVFGETTAKIRTTPNDHVYLLLRRAEGNQLAAPRMLSLNATHA</sequence>
<feature type="region of interest" description="Disordered" evidence="1">
    <location>
        <begin position="1"/>
        <end position="23"/>
    </location>
</feature>
<comment type="caution">
    <text evidence="2">The sequence shown here is derived from an EMBL/GenBank/DDBJ whole genome shotgun (WGS) entry which is preliminary data.</text>
</comment>
<evidence type="ECO:0000256" key="1">
    <source>
        <dbReference type="SAM" id="MobiDB-lite"/>
    </source>
</evidence>
<evidence type="ECO:0000313" key="3">
    <source>
        <dbReference type="Proteomes" id="UP000735302"/>
    </source>
</evidence>
<dbReference type="EMBL" id="BLXT01006926">
    <property type="protein sequence ID" value="GFO34596.1"/>
    <property type="molecule type" value="Genomic_DNA"/>
</dbReference>
<dbReference type="AlphaFoldDB" id="A0AAV4CRW5"/>
<protein>
    <submittedName>
        <fullName evidence="2">Uncharacterized protein</fullName>
    </submittedName>
</protein>
<reference evidence="2 3" key="1">
    <citation type="journal article" date="2021" name="Elife">
        <title>Chloroplast acquisition without the gene transfer in kleptoplastic sea slugs, Plakobranchus ocellatus.</title>
        <authorList>
            <person name="Maeda T."/>
            <person name="Takahashi S."/>
            <person name="Yoshida T."/>
            <person name="Shimamura S."/>
            <person name="Takaki Y."/>
            <person name="Nagai Y."/>
            <person name="Toyoda A."/>
            <person name="Suzuki Y."/>
            <person name="Arimoto A."/>
            <person name="Ishii H."/>
            <person name="Satoh N."/>
            <person name="Nishiyama T."/>
            <person name="Hasebe M."/>
            <person name="Maruyama T."/>
            <person name="Minagawa J."/>
            <person name="Obokata J."/>
            <person name="Shigenobu S."/>
        </authorList>
    </citation>
    <scope>NUCLEOTIDE SEQUENCE [LARGE SCALE GENOMIC DNA]</scope>
</reference>
<keyword evidence="3" id="KW-1185">Reference proteome</keyword>
<evidence type="ECO:0000313" key="2">
    <source>
        <dbReference type="EMBL" id="GFO34596.1"/>
    </source>
</evidence>
<accession>A0AAV4CRW5</accession>
<dbReference type="Proteomes" id="UP000735302">
    <property type="component" value="Unassembled WGS sequence"/>
</dbReference>
<organism evidence="2 3">
    <name type="scientific">Plakobranchus ocellatus</name>
    <dbReference type="NCBI Taxonomy" id="259542"/>
    <lineage>
        <taxon>Eukaryota</taxon>
        <taxon>Metazoa</taxon>
        <taxon>Spiralia</taxon>
        <taxon>Lophotrochozoa</taxon>
        <taxon>Mollusca</taxon>
        <taxon>Gastropoda</taxon>
        <taxon>Heterobranchia</taxon>
        <taxon>Euthyneura</taxon>
        <taxon>Panpulmonata</taxon>
        <taxon>Sacoglossa</taxon>
        <taxon>Placobranchoidea</taxon>
        <taxon>Plakobranchidae</taxon>
        <taxon>Plakobranchus</taxon>
    </lineage>
</organism>